<feature type="transmembrane region" description="Helical" evidence="1">
    <location>
        <begin position="52"/>
        <end position="70"/>
    </location>
</feature>
<reference evidence="2" key="1">
    <citation type="submission" date="2022-11" db="EMBL/GenBank/DDBJ databases">
        <title>Isolation and characterization of PLA-degrading bacterium Massilia sp. from Antarctic soil.</title>
        <authorList>
            <person name="Sato K."/>
            <person name="Gomez-Fuentes C."/>
            <person name="Ahmad S.A."/>
            <person name="Zulkharnain A."/>
        </authorList>
    </citation>
    <scope>NUCLEOTIDE SEQUENCE</scope>
    <source>
        <strain evidence="2">N-3</strain>
    </source>
</reference>
<sequence>MITFLLGLTLFAPAIGYVVFAQPSMATGVLAFCLVHIGVGIRILLAMTWTRATWTSAHAVAAYLIITIIPQQDGHYEKIVEVVALYFLYLAAWTYFKILSTSDFCKVLKVFRSLCKIQCVIGFLGVIMPLSAILGYAKFAKAVFPFAEPSHYALAAGPICIVVGVTSTSRIRLLLMIITGALALLLQSVVMLAFTILMSVMFFPRARYLTLGLFLVPLLGVLLLKNYSGLTYFTERLDFVNSTNLTSLTYIQGWDDARRSVAYGYGFGTGFQSMGILAPSELSETIYSLSGKYLNKNDGSFVASKLISEFGIVGMVIVFSYLVFAYNAARFVIDHSKRYDPSSLHRLIGASLVVGFIPEMFFRGYGYFSPGVFLFFVGAFLFGNTQCKEKFIFA</sequence>
<feature type="transmembrane region" description="Helical" evidence="1">
    <location>
        <begin position="149"/>
        <end position="166"/>
    </location>
</feature>
<feature type="transmembrane region" description="Helical" evidence="1">
    <location>
        <begin position="117"/>
        <end position="137"/>
    </location>
</feature>
<evidence type="ECO:0008006" key="4">
    <source>
        <dbReference type="Google" id="ProtNLM"/>
    </source>
</evidence>
<feature type="transmembrane region" description="Helical" evidence="1">
    <location>
        <begin position="208"/>
        <end position="227"/>
    </location>
</feature>
<evidence type="ECO:0000313" key="3">
    <source>
        <dbReference type="Proteomes" id="UP001163336"/>
    </source>
</evidence>
<keyword evidence="3" id="KW-1185">Reference proteome</keyword>
<dbReference type="Proteomes" id="UP001163336">
    <property type="component" value="Chromosome"/>
</dbReference>
<keyword evidence="1" id="KW-0472">Membrane</keyword>
<feature type="transmembrane region" description="Helical" evidence="1">
    <location>
        <begin position="365"/>
        <end position="383"/>
    </location>
</feature>
<gene>
    <name evidence="2" type="ORF">MasN3_41270</name>
</gene>
<name>A0ABM8CBG2_9BURK</name>
<dbReference type="EMBL" id="AP026966">
    <property type="protein sequence ID" value="BDT60633.1"/>
    <property type="molecule type" value="Genomic_DNA"/>
</dbReference>
<evidence type="ECO:0000256" key="1">
    <source>
        <dbReference type="SAM" id="Phobius"/>
    </source>
</evidence>
<feature type="transmembrane region" description="Helical" evidence="1">
    <location>
        <begin position="173"/>
        <end position="202"/>
    </location>
</feature>
<evidence type="ECO:0000313" key="2">
    <source>
        <dbReference type="EMBL" id="BDT60633.1"/>
    </source>
</evidence>
<accession>A0ABM8CBG2</accession>
<feature type="transmembrane region" description="Helical" evidence="1">
    <location>
        <begin position="310"/>
        <end position="333"/>
    </location>
</feature>
<protein>
    <recommendedName>
        <fullName evidence="4">O-antigen ligase domain-containing protein</fullName>
    </recommendedName>
</protein>
<keyword evidence="1" id="KW-0812">Transmembrane</keyword>
<feature type="transmembrane region" description="Helical" evidence="1">
    <location>
        <begin position="26"/>
        <end position="45"/>
    </location>
</feature>
<keyword evidence="1" id="KW-1133">Transmembrane helix</keyword>
<dbReference type="RefSeq" id="WP_281909897.1">
    <property type="nucleotide sequence ID" value="NZ_AP026966.1"/>
</dbReference>
<proteinExistence type="predicted"/>
<organism evidence="2 3">
    <name type="scientific">Massilia varians</name>
    <dbReference type="NCBI Taxonomy" id="457921"/>
    <lineage>
        <taxon>Bacteria</taxon>
        <taxon>Pseudomonadati</taxon>
        <taxon>Pseudomonadota</taxon>
        <taxon>Betaproteobacteria</taxon>
        <taxon>Burkholderiales</taxon>
        <taxon>Oxalobacteraceae</taxon>
        <taxon>Telluria group</taxon>
        <taxon>Massilia</taxon>
    </lineage>
</organism>
<feature type="transmembrane region" description="Helical" evidence="1">
    <location>
        <begin position="76"/>
        <end position="96"/>
    </location>
</feature>